<dbReference type="InterPro" id="IPR015047">
    <property type="entry name" value="SYNJ1/2_RRM"/>
</dbReference>
<dbReference type="EMBL" id="UZAH01032696">
    <property type="protein sequence ID" value="VDP23327.1"/>
    <property type="molecule type" value="Genomic_DNA"/>
</dbReference>
<feature type="domain" description="Synaptojanin-1/2 RNA recognition motif" evidence="3">
    <location>
        <begin position="201"/>
        <end position="341"/>
    </location>
</feature>
<name>A0A183GFD2_HELPZ</name>
<feature type="region of interest" description="Disordered" evidence="1">
    <location>
        <begin position="338"/>
        <end position="362"/>
    </location>
</feature>
<feature type="domain" description="Inositol polyphosphate-related phosphatase" evidence="2">
    <location>
        <begin position="11"/>
        <end position="208"/>
    </location>
</feature>
<dbReference type="Pfam" id="PF08952">
    <property type="entry name" value="DUF1866"/>
    <property type="match status" value="1"/>
</dbReference>
<reference evidence="4 5" key="1">
    <citation type="submission" date="2018-11" db="EMBL/GenBank/DDBJ databases">
        <authorList>
            <consortium name="Pathogen Informatics"/>
        </authorList>
    </citation>
    <scope>NUCLEOTIDE SEQUENCE [LARGE SCALE GENOMIC DNA]</scope>
</reference>
<evidence type="ECO:0000313" key="6">
    <source>
        <dbReference type="WBParaSite" id="HPBE_0002109801-mRNA-1"/>
    </source>
</evidence>
<feature type="compositionally biased region" description="Acidic residues" evidence="1">
    <location>
        <begin position="338"/>
        <end position="348"/>
    </location>
</feature>
<dbReference type="SMART" id="SM00128">
    <property type="entry name" value="IPPc"/>
    <property type="match status" value="1"/>
</dbReference>
<dbReference type="GO" id="GO:0098793">
    <property type="term" value="C:presynapse"/>
    <property type="evidence" value="ECO:0007669"/>
    <property type="project" value="GOC"/>
</dbReference>
<organism evidence="5 6">
    <name type="scientific">Heligmosomoides polygyrus</name>
    <name type="common">Parasitic roundworm</name>
    <dbReference type="NCBI Taxonomy" id="6339"/>
    <lineage>
        <taxon>Eukaryota</taxon>
        <taxon>Metazoa</taxon>
        <taxon>Ecdysozoa</taxon>
        <taxon>Nematoda</taxon>
        <taxon>Chromadorea</taxon>
        <taxon>Rhabditida</taxon>
        <taxon>Rhabditina</taxon>
        <taxon>Rhabditomorpha</taxon>
        <taxon>Strongyloidea</taxon>
        <taxon>Heligmosomidae</taxon>
        <taxon>Heligmosomoides</taxon>
    </lineage>
</organism>
<dbReference type="WBParaSite" id="HPBE_0002109801-mRNA-1">
    <property type="protein sequence ID" value="HPBE_0002109801-mRNA-1"/>
    <property type="gene ID" value="HPBE_0002109801"/>
</dbReference>
<evidence type="ECO:0000259" key="3">
    <source>
        <dbReference type="SMART" id="SM01165"/>
    </source>
</evidence>
<gene>
    <name evidence="4" type="ORF">HPBE_LOCUS21097</name>
</gene>
<evidence type="ECO:0000313" key="4">
    <source>
        <dbReference type="EMBL" id="VDP23327.1"/>
    </source>
</evidence>
<proteinExistence type="predicted"/>
<dbReference type="PANTHER" id="PTHR11200:SF257">
    <property type="entry name" value="PHOSPHOINOSITIDE 5-PHOSPHATASE"/>
    <property type="match status" value="1"/>
</dbReference>
<dbReference type="InterPro" id="IPR046985">
    <property type="entry name" value="IP5"/>
</dbReference>
<dbReference type="GO" id="GO:0004439">
    <property type="term" value="F:phosphatidylinositol-4,5-bisphosphate 5-phosphatase activity"/>
    <property type="evidence" value="ECO:0007669"/>
    <property type="project" value="TreeGrafter"/>
</dbReference>
<evidence type="ECO:0000313" key="5">
    <source>
        <dbReference type="Proteomes" id="UP000050761"/>
    </source>
</evidence>
<dbReference type="SMART" id="SM01165">
    <property type="entry name" value="DUF1866"/>
    <property type="match status" value="1"/>
</dbReference>
<evidence type="ECO:0000259" key="2">
    <source>
        <dbReference type="SMART" id="SM00128"/>
    </source>
</evidence>
<accession>A0A3P8B7M5</accession>
<dbReference type="GO" id="GO:0048488">
    <property type="term" value="P:synaptic vesicle endocytosis"/>
    <property type="evidence" value="ECO:0007669"/>
    <property type="project" value="TreeGrafter"/>
</dbReference>
<dbReference type="PANTHER" id="PTHR11200">
    <property type="entry name" value="INOSITOL 5-PHOSPHATASE"/>
    <property type="match status" value="1"/>
</dbReference>
<dbReference type="InterPro" id="IPR012677">
    <property type="entry name" value="Nucleotide-bd_a/b_plait_sf"/>
</dbReference>
<dbReference type="InterPro" id="IPR000300">
    <property type="entry name" value="IPPc"/>
</dbReference>
<feature type="compositionally biased region" description="Low complexity" evidence="1">
    <location>
        <begin position="379"/>
        <end position="390"/>
    </location>
</feature>
<dbReference type="Pfam" id="PF22669">
    <property type="entry name" value="Exo_endo_phos2"/>
    <property type="match status" value="1"/>
</dbReference>
<feature type="region of interest" description="Disordered" evidence="1">
    <location>
        <begin position="378"/>
        <end position="417"/>
    </location>
</feature>
<sequence>MRQYRFVTRAPEAACLICSYYRGRLLRPNSLIIERDICGVRSSVVMEFHSCCLLAGVVLGPHGSVVPCKGLPELFGLDPAAQNAPDLYFSTKQINLSGDEVKRAVYSNDLERLWASDQLLQQRAQGLAFDGFQEGTLSFPPTYKYDTFSDDYDTSEKCRVPAWTDRILWKERRNPQDTKLIRYFRSELKTSDHRPVGALFAVNSYRVDETRCLSLVEDIVASLGPPDSTIICSTEGAQRFPVALFPKIAAKLKEIPAHICLSKFEDGELHIVLENGEAALAALSMDGVRIDDYKLSVRLRSPNWTDGLLPKLTRFASTLASSDSASLLECEVIPNGDEFEFDDNDDDTASEKSNADSGVGGGEDFASRCAVVPVQSATPAPVNVPVRQAPAVPPALPSRPQGPVIPPRPKGYTAREA</sequence>
<dbReference type="Gene3D" id="3.60.10.10">
    <property type="entry name" value="Endonuclease/exonuclease/phosphatase"/>
    <property type="match status" value="1"/>
</dbReference>
<keyword evidence="5" id="KW-1185">Reference proteome</keyword>
<dbReference type="AlphaFoldDB" id="A0A183GFD2"/>
<reference evidence="6" key="2">
    <citation type="submission" date="2019-09" db="UniProtKB">
        <authorList>
            <consortium name="WormBaseParasite"/>
        </authorList>
    </citation>
    <scope>IDENTIFICATION</scope>
</reference>
<evidence type="ECO:0000256" key="1">
    <source>
        <dbReference type="SAM" id="MobiDB-lite"/>
    </source>
</evidence>
<dbReference type="Proteomes" id="UP000050761">
    <property type="component" value="Unassembled WGS sequence"/>
</dbReference>
<protein>
    <submittedName>
        <fullName evidence="6">HTH La-type RNA-binding domain-containing protein</fullName>
    </submittedName>
</protein>
<dbReference type="InterPro" id="IPR036691">
    <property type="entry name" value="Endo/exonu/phosph_ase_sf"/>
</dbReference>
<dbReference type="OrthoDB" id="5859294at2759"/>
<dbReference type="SUPFAM" id="SSF56219">
    <property type="entry name" value="DNase I-like"/>
    <property type="match status" value="1"/>
</dbReference>
<dbReference type="Gene3D" id="3.30.70.330">
    <property type="match status" value="1"/>
</dbReference>
<accession>A0A183GFD2</accession>
<dbReference type="GO" id="GO:0046856">
    <property type="term" value="P:phosphatidylinositol dephosphorylation"/>
    <property type="evidence" value="ECO:0007669"/>
    <property type="project" value="InterPro"/>
</dbReference>